<feature type="transmembrane region" description="Helical" evidence="5">
    <location>
        <begin position="454"/>
        <end position="475"/>
    </location>
</feature>
<dbReference type="InterPro" id="IPR050382">
    <property type="entry name" value="MFS_Na/Anion_cotransporter"/>
</dbReference>
<keyword evidence="3 5" id="KW-1133">Transmembrane helix</keyword>
<dbReference type="Gene3D" id="1.20.1250.20">
    <property type="entry name" value="MFS general substrate transporter like domains"/>
    <property type="match status" value="2"/>
</dbReference>
<dbReference type="SUPFAM" id="SSF103473">
    <property type="entry name" value="MFS general substrate transporter"/>
    <property type="match status" value="1"/>
</dbReference>
<feature type="transmembrane region" description="Helical" evidence="5">
    <location>
        <begin position="387"/>
        <end position="408"/>
    </location>
</feature>
<keyword evidence="4 5" id="KW-0472">Membrane</keyword>
<dbReference type="InterPro" id="IPR020846">
    <property type="entry name" value="MFS_dom"/>
</dbReference>
<feature type="transmembrane region" description="Helical" evidence="5">
    <location>
        <begin position="520"/>
        <end position="542"/>
    </location>
</feature>
<dbReference type="PANTHER" id="PTHR11662:SF399">
    <property type="entry name" value="FI19708P1-RELATED"/>
    <property type="match status" value="1"/>
</dbReference>
<dbReference type="OrthoDB" id="2985014at2759"/>
<feature type="transmembrane region" description="Helical" evidence="5">
    <location>
        <begin position="256"/>
        <end position="278"/>
    </location>
</feature>
<evidence type="ECO:0000259" key="6">
    <source>
        <dbReference type="PROSITE" id="PS50850"/>
    </source>
</evidence>
<dbReference type="GO" id="GO:0016020">
    <property type="term" value="C:membrane"/>
    <property type="evidence" value="ECO:0007669"/>
    <property type="project" value="UniProtKB-SubCell"/>
</dbReference>
<feature type="transmembrane region" description="Helical" evidence="5">
    <location>
        <begin position="290"/>
        <end position="308"/>
    </location>
</feature>
<comment type="subcellular location">
    <subcellularLocation>
        <location evidence="1">Membrane</location>
        <topology evidence="1">Multi-pass membrane protein</topology>
    </subcellularLocation>
</comment>
<feature type="transmembrane region" description="Helical" evidence="5">
    <location>
        <begin position="220"/>
        <end position="244"/>
    </location>
</feature>
<organism evidence="7 9">
    <name type="scientific">Biomphalaria glabrata</name>
    <name type="common">Bloodfluke planorb</name>
    <name type="synonym">Freshwater snail</name>
    <dbReference type="NCBI Taxonomy" id="6526"/>
    <lineage>
        <taxon>Eukaryota</taxon>
        <taxon>Metazoa</taxon>
        <taxon>Spiralia</taxon>
        <taxon>Lophotrochozoa</taxon>
        <taxon>Mollusca</taxon>
        <taxon>Gastropoda</taxon>
        <taxon>Heterobranchia</taxon>
        <taxon>Euthyneura</taxon>
        <taxon>Panpulmonata</taxon>
        <taxon>Hygrophila</taxon>
        <taxon>Lymnaeoidea</taxon>
        <taxon>Planorbidae</taxon>
        <taxon>Biomphalaria</taxon>
    </lineage>
</organism>
<feature type="transmembrane region" description="Helical" evidence="5">
    <location>
        <begin position="429"/>
        <end position="448"/>
    </location>
</feature>
<dbReference type="AlphaFoldDB" id="A0A9W2YDB0"/>
<dbReference type="GO" id="GO:0022857">
    <property type="term" value="F:transmembrane transporter activity"/>
    <property type="evidence" value="ECO:0007669"/>
    <property type="project" value="InterPro"/>
</dbReference>
<feature type="transmembrane region" description="Helical" evidence="5">
    <location>
        <begin position="195"/>
        <end position="214"/>
    </location>
</feature>
<dbReference type="GO" id="GO:0006820">
    <property type="term" value="P:monoatomic anion transport"/>
    <property type="evidence" value="ECO:0007669"/>
    <property type="project" value="TreeGrafter"/>
</dbReference>
<dbReference type="PROSITE" id="PS50850">
    <property type="entry name" value="MFS"/>
    <property type="match status" value="1"/>
</dbReference>
<dbReference type="PANTHER" id="PTHR11662">
    <property type="entry name" value="SOLUTE CARRIER FAMILY 17"/>
    <property type="match status" value="1"/>
</dbReference>
<dbReference type="InterPro" id="IPR011701">
    <property type="entry name" value="MFS"/>
</dbReference>
<evidence type="ECO:0000313" key="8">
    <source>
        <dbReference type="RefSeq" id="XP_055860716.1"/>
    </source>
</evidence>
<keyword evidence="2 5" id="KW-0812">Transmembrane</keyword>
<evidence type="ECO:0000256" key="1">
    <source>
        <dbReference type="ARBA" id="ARBA00004141"/>
    </source>
</evidence>
<evidence type="ECO:0000256" key="2">
    <source>
        <dbReference type="ARBA" id="ARBA00022692"/>
    </source>
</evidence>
<dbReference type="RefSeq" id="XP_055860716.1">
    <property type="nucleotide sequence ID" value="XM_056004741.1"/>
</dbReference>
<evidence type="ECO:0000256" key="4">
    <source>
        <dbReference type="ARBA" id="ARBA00023136"/>
    </source>
</evidence>
<accession>A0A9W2YDB0</accession>
<feature type="transmembrane region" description="Helical" evidence="5">
    <location>
        <begin position="354"/>
        <end position="375"/>
    </location>
</feature>
<keyword evidence="7" id="KW-1185">Reference proteome</keyword>
<dbReference type="InterPro" id="IPR036259">
    <property type="entry name" value="MFS_trans_sf"/>
</dbReference>
<feature type="transmembrane region" description="Helical" evidence="5">
    <location>
        <begin position="487"/>
        <end position="508"/>
    </location>
</feature>
<dbReference type="GeneID" id="106060962"/>
<dbReference type="Proteomes" id="UP001165740">
    <property type="component" value="Chromosome 11"/>
</dbReference>
<name>A0A9W2YDB0_BIOGL</name>
<feature type="domain" description="Major facilitator superfamily (MFS) profile" evidence="6">
    <location>
        <begin position="120"/>
        <end position="546"/>
    </location>
</feature>
<dbReference type="RefSeq" id="XP_055860718.1">
    <property type="nucleotide sequence ID" value="XM_056004743.1"/>
</dbReference>
<protein>
    <submittedName>
        <fullName evidence="8 9">Sialin-like</fullName>
    </submittedName>
</protein>
<proteinExistence type="predicted"/>
<evidence type="ECO:0000256" key="3">
    <source>
        <dbReference type="ARBA" id="ARBA00022989"/>
    </source>
</evidence>
<gene>
    <name evidence="8 9 10" type="primary">LOC106060962</name>
</gene>
<dbReference type="FunFam" id="1.20.1250.20:FF:000532">
    <property type="entry name" value="SLC (SoLute Carrier) homolog"/>
    <property type="match status" value="1"/>
</dbReference>
<reference evidence="8 9" key="1">
    <citation type="submission" date="2025-04" db="UniProtKB">
        <authorList>
            <consortium name="RefSeq"/>
        </authorList>
    </citation>
    <scope>IDENTIFICATION</scope>
</reference>
<evidence type="ECO:0000313" key="10">
    <source>
        <dbReference type="RefSeq" id="XP_055860718.1"/>
    </source>
</evidence>
<dbReference type="RefSeq" id="XP_055860717.1">
    <property type="nucleotide sequence ID" value="XM_056004742.1"/>
</dbReference>
<evidence type="ECO:0000256" key="5">
    <source>
        <dbReference type="SAM" id="Phobius"/>
    </source>
</evidence>
<dbReference type="OMA" id="CINIGNQ"/>
<sequence length="587" mass="65051">MPNMSNDVITRQDEEKVRTKLLHKTEESEYHVACTRKGPPWWRSQRYILAYILCWCQMNIFCQRINLSVAIVCMVNHTAVSVGRHTAFNQTSPSSGLNHSDFTSDGAKNLSTQTQLLSPLSGQLSDLGLVHGRSTVADTQETCGSAYSEQIHFQEDGTFVWDKETQGVLLGAIYWSYLTVQIPGNVLVRNVKKKTIILVSLTLMTSCTILVHGAALLSQWVVFCLRLIQGGCTALAMIALYGIWSKWAPPVERTGLLTVGLSGQMLGNIMAFPVSALLCKYGFLGGWPSVFYVFGLIGLVWLVFFCLFTEDSPEHHKYITPEERSYIMGSLKETEVHKHKAKAPWLSIIKSPPFWGIVSAHVSYTWGLFLFLSTLPQYMFEVLKFDIASNGIFSMLPYIALFVTTLSSGQISDLLIKKQIMRVLLVRKLCIITSNCIPAVALVCLSFLDCHQPELAIVLLVLSVGATGFGLSGFVTNPFDIAPRFAAEIMTISNTLATIPGIITPIVVATVTKNQTREEWQIVLFLTSAIYVLGTAGFCILASADVQPWAALVQDNGQYSIDIPISPVEQNNENNVENIKENKVEMI</sequence>
<evidence type="ECO:0000313" key="9">
    <source>
        <dbReference type="RefSeq" id="XP_055860717.1"/>
    </source>
</evidence>
<dbReference type="Pfam" id="PF07690">
    <property type="entry name" value="MFS_1"/>
    <property type="match status" value="1"/>
</dbReference>
<evidence type="ECO:0000313" key="7">
    <source>
        <dbReference type="Proteomes" id="UP001165740"/>
    </source>
</evidence>